<proteinExistence type="predicted"/>
<dbReference type="Gene3D" id="3.20.20.80">
    <property type="entry name" value="Glycosidases"/>
    <property type="match status" value="1"/>
</dbReference>
<dbReference type="CDD" id="cd00063">
    <property type="entry name" value="FN3"/>
    <property type="match status" value="2"/>
</dbReference>
<dbReference type="Gene3D" id="2.60.40.10">
    <property type="entry name" value="Immunoglobulins"/>
    <property type="match status" value="3"/>
</dbReference>
<evidence type="ECO:0000256" key="1">
    <source>
        <dbReference type="ARBA" id="ARBA00022729"/>
    </source>
</evidence>
<protein>
    <submittedName>
        <fullName evidence="3">Family 10 glycosylhydrolase</fullName>
    </submittedName>
</protein>
<feature type="domain" description="Fibronectin type-III" evidence="2">
    <location>
        <begin position="631"/>
        <end position="730"/>
    </location>
</feature>
<dbReference type="SUPFAM" id="SSF49265">
    <property type="entry name" value="Fibronectin type III"/>
    <property type="match status" value="2"/>
</dbReference>
<dbReference type="Pfam" id="PF18962">
    <property type="entry name" value="Por_Secre_tail"/>
    <property type="match status" value="1"/>
</dbReference>
<organism evidence="3 4">
    <name type="scientific">Rapidithrix thailandica</name>
    <dbReference type="NCBI Taxonomy" id="413964"/>
    <lineage>
        <taxon>Bacteria</taxon>
        <taxon>Pseudomonadati</taxon>
        <taxon>Bacteroidota</taxon>
        <taxon>Cytophagia</taxon>
        <taxon>Cytophagales</taxon>
        <taxon>Flammeovirgaceae</taxon>
        <taxon>Rapidithrix</taxon>
    </lineage>
</organism>
<dbReference type="PANTHER" id="PTHR43405">
    <property type="entry name" value="GLYCOSYL HYDROLASE DIGH"/>
    <property type="match status" value="1"/>
</dbReference>
<reference evidence="3 4" key="1">
    <citation type="submission" date="2024-04" db="EMBL/GenBank/DDBJ databases">
        <title>Novel genus in family Flammeovirgaceae.</title>
        <authorList>
            <person name="Nguyen T.H."/>
            <person name="Vuong T.Q."/>
            <person name="Le H."/>
            <person name="Kim S.-G."/>
        </authorList>
    </citation>
    <scope>NUCLEOTIDE SEQUENCE [LARGE SCALE GENOMIC DNA]</scope>
    <source>
        <strain evidence="3 4">JCM 23209</strain>
    </source>
</reference>
<keyword evidence="1" id="KW-0732">Signal</keyword>
<dbReference type="PANTHER" id="PTHR43405:SF1">
    <property type="entry name" value="GLYCOSYL HYDROLASE DIGH"/>
    <property type="match status" value="1"/>
</dbReference>
<name>A0AAW9SE29_9BACT</name>
<dbReference type="Proteomes" id="UP001403385">
    <property type="component" value="Unassembled WGS sequence"/>
</dbReference>
<evidence type="ECO:0000259" key="2">
    <source>
        <dbReference type="PROSITE" id="PS50853"/>
    </source>
</evidence>
<dbReference type="InterPro" id="IPR003790">
    <property type="entry name" value="GHL10"/>
</dbReference>
<dbReference type="InterPro" id="IPR017853">
    <property type="entry name" value="GH"/>
</dbReference>
<accession>A0AAW9SE29</accession>
<dbReference type="InterPro" id="IPR036116">
    <property type="entry name" value="FN3_sf"/>
</dbReference>
<dbReference type="InterPro" id="IPR013783">
    <property type="entry name" value="Ig-like_fold"/>
</dbReference>
<dbReference type="InterPro" id="IPR003961">
    <property type="entry name" value="FN3_dom"/>
</dbReference>
<dbReference type="SUPFAM" id="SSF51445">
    <property type="entry name" value="(Trans)glycosidases"/>
    <property type="match status" value="1"/>
</dbReference>
<dbReference type="RefSeq" id="WP_346823581.1">
    <property type="nucleotide sequence ID" value="NZ_JBDKWZ010000016.1"/>
</dbReference>
<dbReference type="InterPro" id="IPR052177">
    <property type="entry name" value="Divisome_Glycosyl_Hydrolase"/>
</dbReference>
<dbReference type="InterPro" id="IPR026444">
    <property type="entry name" value="Secre_tail"/>
</dbReference>
<evidence type="ECO:0000313" key="3">
    <source>
        <dbReference type="EMBL" id="MEN7550800.1"/>
    </source>
</evidence>
<dbReference type="Pfam" id="PF02638">
    <property type="entry name" value="GHL10"/>
    <property type="match status" value="1"/>
</dbReference>
<dbReference type="EMBL" id="JBDKWZ010000016">
    <property type="protein sequence ID" value="MEN7550800.1"/>
    <property type="molecule type" value="Genomic_DNA"/>
</dbReference>
<sequence>MKKKRLLYGILWCLLLPGALWGQNPKREFRAAWIATVSNLDWPSSRNLTVAQQKESLIHILDSLKALNLNAVLFQVRTECDALYRSNLEPWSYYLTGEQGKAPEDPNYDPLSFATEEAHKRGIELHAWLNPYRAAANTAGYAMDESHVTNQHPEWILEFPGIKKKILNPGLPEVETYITSVVRDIVSRYDIDGIHFDDYFYPYPNSSKGFNGISNEDADTYATYGQGFDNIGDWRRENINRLMRSVYQAIKSEKAYVKFGVSPFGIWKNGVPEGIIGMNAYSVIYADALTWLTDEAVDYLTPQLYWVIGGNQDYNKLLPWWSEKAKVANRHLYAGHSLYNVQPQMAPLEDVFLKELTHPAWLTDAQMPGEIFPLQSFDEIPNQIEINRNHRNNNALGSVFFRTGNIMSDPSGMIHHLKNNQYSTVALPPVMPWLGGGLPEVPNNLQYGQLAGSERYALQWDAPGAGEYRYVLYQFTSENPTPEEREIAANILALTGETHSFGANTPPGQTVWYGVSTIDRYGRESALSELLQVATPEAPVLLAPLADEPALAKEFTFEWQAAPGASYYHLQVAEDANFQQLIFENARLEATEASGSPLNLDGNRTYFWRVRAGNIAGLGTYSEVRSFTTGFPAVPVITSPTQKEEFVSLTPEFTWQASEGATTYHLQLSKGGSIFSEDKIIVEVENITELSYVLNTPLDKWYTHYLRISAVNAKGRSAWTVPVQFKTTTDIPEAPTFVSPEHQAIDLPLSLKVEWNTVDFSTGYEFQLASSELFDEQDVLVDEKNLTWNDAFWQVSNLEYHTTYYARVRSKYVGGVAGWSETLRFTTEEKDDIPTGIEDDPTCECTVQIAPNPAREQVKLSFWQAGSGPVRVSLINAMGKTIDLPLDKRLSGGKHELYLETEHLHQGVYWLRFETLQGAIAKRLLVIH</sequence>
<comment type="caution">
    <text evidence="3">The sequence shown here is derived from an EMBL/GenBank/DDBJ whole genome shotgun (WGS) entry which is preliminary data.</text>
</comment>
<feature type="domain" description="Fibronectin type-III" evidence="2">
    <location>
        <begin position="731"/>
        <end position="830"/>
    </location>
</feature>
<dbReference type="AlphaFoldDB" id="A0AAW9SE29"/>
<gene>
    <name evidence="3" type="ORF">AAG747_22960</name>
</gene>
<keyword evidence="4" id="KW-1185">Reference proteome</keyword>
<dbReference type="PROSITE" id="PS50853">
    <property type="entry name" value="FN3"/>
    <property type="match status" value="2"/>
</dbReference>
<evidence type="ECO:0000313" key="4">
    <source>
        <dbReference type="Proteomes" id="UP001403385"/>
    </source>
</evidence>